<comment type="caution">
    <text evidence="7">The sequence shown here is derived from an EMBL/GenBank/DDBJ whole genome shotgun (WGS) entry which is preliminary data.</text>
</comment>
<comment type="subcellular location">
    <subcellularLocation>
        <location evidence="1">Periplasm</location>
    </subcellularLocation>
</comment>
<evidence type="ECO:0000256" key="1">
    <source>
        <dbReference type="ARBA" id="ARBA00004418"/>
    </source>
</evidence>
<name>A0ABS4GW73_9BACL</name>
<dbReference type="CDD" id="cd13560">
    <property type="entry name" value="PBP2_taurine"/>
    <property type="match status" value="1"/>
</dbReference>
<accession>A0ABS4GW73</accession>
<keyword evidence="3" id="KW-0813">Transport</keyword>
<evidence type="ECO:0000313" key="7">
    <source>
        <dbReference type="EMBL" id="MBP1934496.1"/>
    </source>
</evidence>
<dbReference type="InterPro" id="IPR010068">
    <property type="entry name" value="Peri-bd_TauA"/>
</dbReference>
<dbReference type="InterPro" id="IPR015168">
    <property type="entry name" value="SsuA/THI5"/>
</dbReference>
<dbReference type="PANTHER" id="PTHR30024">
    <property type="entry name" value="ALIPHATIC SULFONATES-BINDING PROTEIN-RELATED"/>
    <property type="match status" value="1"/>
</dbReference>
<protein>
    <submittedName>
        <fullName evidence="7">Taurine transport system substrate-binding protein</fullName>
    </submittedName>
</protein>
<dbReference type="PROSITE" id="PS51257">
    <property type="entry name" value="PROKAR_LIPOPROTEIN"/>
    <property type="match status" value="1"/>
</dbReference>
<reference evidence="7 8" key="1">
    <citation type="submission" date="2021-03" db="EMBL/GenBank/DDBJ databases">
        <title>Genomic Encyclopedia of Type Strains, Phase IV (KMG-IV): sequencing the most valuable type-strain genomes for metagenomic binning, comparative biology and taxonomic classification.</title>
        <authorList>
            <person name="Goeker M."/>
        </authorList>
    </citation>
    <scope>NUCLEOTIDE SEQUENCE [LARGE SCALE GENOMIC DNA]</scope>
    <source>
        <strain evidence="7 8">DSM 24738</strain>
    </source>
</reference>
<evidence type="ECO:0000259" key="6">
    <source>
        <dbReference type="SMART" id="SM00062"/>
    </source>
</evidence>
<evidence type="ECO:0000256" key="2">
    <source>
        <dbReference type="ARBA" id="ARBA00010742"/>
    </source>
</evidence>
<comment type="similarity">
    <text evidence="2">Belongs to the bacterial solute-binding protein SsuA/TauA family.</text>
</comment>
<keyword evidence="4 5" id="KW-0732">Signal</keyword>
<dbReference type="Proteomes" id="UP001519343">
    <property type="component" value="Unassembled WGS sequence"/>
</dbReference>
<dbReference type="Gene3D" id="3.40.190.10">
    <property type="entry name" value="Periplasmic binding protein-like II"/>
    <property type="match status" value="2"/>
</dbReference>
<sequence>MSKVIRKFFLLGVLLVLALAGAGCGKQSEDAVVNIGYQVIPNTEAIVKSKGWHEETIQGMEVKWHSFDSGRDVNTALASGSIDIGLLGSTLVANGISEGLDYQVIWIADVIGANEALVVKKDSGINSMEDLKGKKIAVTFGSTTQYTLLSGLKANGIDPGEVNILDMQPPDMLAAWTRGDIDGGYVWHPTLQKMVDDQGQILITSGDLVEKGIVTADVIVVRNEFAKQHPEVVKEYIASQIRAVELYRDNPEEAIAAVSKEFNIGQEEAGTMMKELIWLSAEEQASSQYLGATNQPGKFAAVLEDTAHFLKNQSLIKSVPSPDAFHKAVSGEYIEKVTNE</sequence>
<dbReference type="InterPro" id="IPR010067">
    <property type="entry name" value="ABC_SsuA_sub-bd"/>
</dbReference>
<dbReference type="SUPFAM" id="SSF53850">
    <property type="entry name" value="Periplasmic binding protein-like II"/>
    <property type="match status" value="1"/>
</dbReference>
<dbReference type="SMART" id="SM00062">
    <property type="entry name" value="PBPb"/>
    <property type="match status" value="1"/>
</dbReference>
<dbReference type="InterPro" id="IPR001638">
    <property type="entry name" value="Solute-binding_3/MltF_N"/>
</dbReference>
<evidence type="ECO:0000256" key="4">
    <source>
        <dbReference type="ARBA" id="ARBA00022729"/>
    </source>
</evidence>
<evidence type="ECO:0000256" key="5">
    <source>
        <dbReference type="SAM" id="SignalP"/>
    </source>
</evidence>
<dbReference type="Pfam" id="PF09084">
    <property type="entry name" value="NMT1"/>
    <property type="match status" value="1"/>
</dbReference>
<keyword evidence="8" id="KW-1185">Reference proteome</keyword>
<dbReference type="NCBIfam" id="TIGR01728">
    <property type="entry name" value="SsuA_fam"/>
    <property type="match status" value="1"/>
</dbReference>
<feature type="domain" description="Solute-binding protein family 3/N-terminal" evidence="6">
    <location>
        <begin position="32"/>
        <end position="265"/>
    </location>
</feature>
<dbReference type="PANTHER" id="PTHR30024:SF47">
    <property type="entry name" value="TAURINE-BINDING PERIPLASMIC PROTEIN"/>
    <property type="match status" value="1"/>
</dbReference>
<feature type="signal peptide" evidence="5">
    <location>
        <begin position="1"/>
        <end position="22"/>
    </location>
</feature>
<dbReference type="RefSeq" id="WP_209812483.1">
    <property type="nucleotide sequence ID" value="NZ_JAGGKT010000022.1"/>
</dbReference>
<gene>
    <name evidence="7" type="ORF">J2Z37_004516</name>
</gene>
<feature type="chain" id="PRO_5046346655" evidence="5">
    <location>
        <begin position="23"/>
        <end position="340"/>
    </location>
</feature>
<proteinExistence type="inferred from homology"/>
<evidence type="ECO:0000313" key="8">
    <source>
        <dbReference type="Proteomes" id="UP001519343"/>
    </source>
</evidence>
<dbReference type="EMBL" id="JAGGKT010000022">
    <property type="protein sequence ID" value="MBP1934496.1"/>
    <property type="molecule type" value="Genomic_DNA"/>
</dbReference>
<organism evidence="7 8">
    <name type="scientific">Ammoniphilus resinae</name>
    <dbReference type="NCBI Taxonomy" id="861532"/>
    <lineage>
        <taxon>Bacteria</taxon>
        <taxon>Bacillati</taxon>
        <taxon>Bacillota</taxon>
        <taxon>Bacilli</taxon>
        <taxon>Bacillales</taxon>
        <taxon>Paenibacillaceae</taxon>
        <taxon>Aneurinibacillus group</taxon>
        <taxon>Ammoniphilus</taxon>
    </lineage>
</organism>
<evidence type="ECO:0000256" key="3">
    <source>
        <dbReference type="ARBA" id="ARBA00022448"/>
    </source>
</evidence>